<dbReference type="SUPFAM" id="SSF55874">
    <property type="entry name" value="ATPase domain of HSP90 chaperone/DNA topoisomerase II/histidine kinase"/>
    <property type="match status" value="1"/>
</dbReference>
<keyword evidence="3" id="KW-0597">Phosphoprotein</keyword>
<evidence type="ECO:0000313" key="10">
    <source>
        <dbReference type="Proteomes" id="UP000674938"/>
    </source>
</evidence>
<dbReference type="InterPro" id="IPR003661">
    <property type="entry name" value="HisK_dim/P_dom"/>
</dbReference>
<dbReference type="PANTHER" id="PTHR45569:SF1">
    <property type="entry name" value="SENSOR PROTEIN KDPD"/>
    <property type="match status" value="1"/>
</dbReference>
<dbReference type="RefSeq" id="WP_209526424.1">
    <property type="nucleotide sequence ID" value="NZ_JAEEGA010000004.1"/>
</dbReference>
<dbReference type="GO" id="GO:0005886">
    <property type="term" value="C:plasma membrane"/>
    <property type="evidence" value="ECO:0007669"/>
    <property type="project" value="TreeGrafter"/>
</dbReference>
<evidence type="ECO:0000256" key="7">
    <source>
        <dbReference type="SAM" id="Phobius"/>
    </source>
</evidence>
<dbReference type="EC" id="2.7.13.3" evidence="2"/>
<dbReference type="InterPro" id="IPR004358">
    <property type="entry name" value="Sig_transdc_His_kin-like_C"/>
</dbReference>
<dbReference type="Proteomes" id="UP000674938">
    <property type="component" value="Unassembled WGS sequence"/>
</dbReference>
<dbReference type="Gene3D" id="1.10.287.130">
    <property type="match status" value="1"/>
</dbReference>
<reference evidence="9" key="1">
    <citation type="submission" date="2020-12" db="EMBL/GenBank/DDBJ databases">
        <title>Vagococcus allomyrinae sp. nov. and Enterococcus lavae sp. nov., isolated from the larvae of Allomyrina dichotoma.</title>
        <authorList>
            <person name="Lee S.D."/>
        </authorList>
    </citation>
    <scope>NUCLEOTIDE SEQUENCE</scope>
    <source>
        <strain evidence="9">BWB3-3</strain>
    </source>
</reference>
<sequence>MREQRLAKKYPLLWLLLTVAFVAMIYFVSQNYLVLLLVLLMSGGFWLLGLGQGRQQEKELQFIADLLRTFLEGRLMSESSQLKLKETLSGKISHELLRLEEQYSGYQAKINHDQQVLQQLISDIAHQLRTPLVNIKTYSSLLKQSADLSTTEQTYVNAIELSESQLTFLIESFIKMSRFENDLIQLKVSPNNVNELLLATVFSLHSAALGKNIDIKFENNEPIIADYDSNWLGEALFNVLDNSIKYSFEDSVISLQVSQNEMFTVISCRDWGIGIERGEEHAIFQRFYRGERIDNQAGFGIGLYLAQEIMLKHHGFIKVTREDQGLTVSLYF</sequence>
<gene>
    <name evidence="9" type="ORF">I6N95_07820</name>
</gene>
<dbReference type="InterPro" id="IPR003594">
    <property type="entry name" value="HATPase_dom"/>
</dbReference>
<organism evidence="9 10">
    <name type="scientific">Vagococcus allomyrinae</name>
    <dbReference type="NCBI Taxonomy" id="2794353"/>
    <lineage>
        <taxon>Bacteria</taxon>
        <taxon>Bacillati</taxon>
        <taxon>Bacillota</taxon>
        <taxon>Bacilli</taxon>
        <taxon>Lactobacillales</taxon>
        <taxon>Enterococcaceae</taxon>
        <taxon>Vagococcus</taxon>
    </lineage>
</organism>
<name>A0A940PBD4_9ENTE</name>
<dbReference type="PROSITE" id="PS50109">
    <property type="entry name" value="HIS_KIN"/>
    <property type="match status" value="1"/>
</dbReference>
<keyword evidence="7" id="KW-0472">Membrane</keyword>
<dbReference type="CDD" id="cd00082">
    <property type="entry name" value="HisKA"/>
    <property type="match status" value="1"/>
</dbReference>
<keyword evidence="7" id="KW-1133">Transmembrane helix</keyword>
<dbReference type="InterPro" id="IPR005467">
    <property type="entry name" value="His_kinase_dom"/>
</dbReference>
<dbReference type="Pfam" id="PF02518">
    <property type="entry name" value="HATPase_c"/>
    <property type="match status" value="1"/>
</dbReference>
<evidence type="ECO:0000256" key="4">
    <source>
        <dbReference type="ARBA" id="ARBA00022679"/>
    </source>
</evidence>
<protein>
    <recommendedName>
        <fullName evidence="2">histidine kinase</fullName>
        <ecNumber evidence="2">2.7.13.3</ecNumber>
    </recommendedName>
</protein>
<comment type="caution">
    <text evidence="9">The sequence shown here is derived from an EMBL/GenBank/DDBJ whole genome shotgun (WGS) entry which is preliminary data.</text>
</comment>
<dbReference type="Pfam" id="PF00512">
    <property type="entry name" value="HisKA"/>
    <property type="match status" value="1"/>
</dbReference>
<keyword evidence="5 9" id="KW-0418">Kinase</keyword>
<evidence type="ECO:0000259" key="8">
    <source>
        <dbReference type="PROSITE" id="PS50109"/>
    </source>
</evidence>
<dbReference type="AlphaFoldDB" id="A0A940PBD4"/>
<dbReference type="PANTHER" id="PTHR45569">
    <property type="entry name" value="SENSOR PROTEIN KDPD"/>
    <property type="match status" value="1"/>
</dbReference>
<evidence type="ECO:0000256" key="3">
    <source>
        <dbReference type="ARBA" id="ARBA00022553"/>
    </source>
</evidence>
<dbReference type="PRINTS" id="PR00344">
    <property type="entry name" value="BCTRLSENSOR"/>
</dbReference>
<dbReference type="InterPro" id="IPR052023">
    <property type="entry name" value="Histidine_kinase_KdpD"/>
</dbReference>
<keyword evidence="10" id="KW-1185">Reference proteome</keyword>
<dbReference type="SMART" id="SM00388">
    <property type="entry name" value="HisKA"/>
    <property type="match status" value="1"/>
</dbReference>
<accession>A0A940PBD4</accession>
<feature type="domain" description="Histidine kinase" evidence="8">
    <location>
        <begin position="123"/>
        <end position="332"/>
    </location>
</feature>
<proteinExistence type="predicted"/>
<evidence type="ECO:0000256" key="2">
    <source>
        <dbReference type="ARBA" id="ARBA00012438"/>
    </source>
</evidence>
<dbReference type="SMART" id="SM00387">
    <property type="entry name" value="HATPase_c"/>
    <property type="match status" value="1"/>
</dbReference>
<dbReference type="SUPFAM" id="SSF47384">
    <property type="entry name" value="Homodimeric domain of signal transducing histidine kinase"/>
    <property type="match status" value="1"/>
</dbReference>
<keyword evidence="4" id="KW-0808">Transferase</keyword>
<keyword evidence="7" id="KW-0812">Transmembrane</keyword>
<keyword evidence="6" id="KW-0902">Two-component regulatory system</keyword>
<evidence type="ECO:0000256" key="5">
    <source>
        <dbReference type="ARBA" id="ARBA00022777"/>
    </source>
</evidence>
<dbReference type="InterPro" id="IPR036890">
    <property type="entry name" value="HATPase_C_sf"/>
</dbReference>
<dbReference type="InterPro" id="IPR036097">
    <property type="entry name" value="HisK_dim/P_sf"/>
</dbReference>
<feature type="transmembrane region" description="Helical" evidence="7">
    <location>
        <begin position="12"/>
        <end position="28"/>
    </location>
</feature>
<dbReference type="Gene3D" id="3.30.565.10">
    <property type="entry name" value="Histidine kinase-like ATPase, C-terminal domain"/>
    <property type="match status" value="1"/>
</dbReference>
<dbReference type="EMBL" id="JAEEGA010000004">
    <property type="protein sequence ID" value="MBP1040908.1"/>
    <property type="molecule type" value="Genomic_DNA"/>
</dbReference>
<evidence type="ECO:0000256" key="6">
    <source>
        <dbReference type="ARBA" id="ARBA00023012"/>
    </source>
</evidence>
<comment type="catalytic activity">
    <reaction evidence="1">
        <text>ATP + protein L-histidine = ADP + protein N-phospho-L-histidine.</text>
        <dbReference type="EC" id="2.7.13.3"/>
    </reaction>
</comment>
<evidence type="ECO:0000256" key="1">
    <source>
        <dbReference type="ARBA" id="ARBA00000085"/>
    </source>
</evidence>
<dbReference type="GO" id="GO:0000155">
    <property type="term" value="F:phosphorelay sensor kinase activity"/>
    <property type="evidence" value="ECO:0007669"/>
    <property type="project" value="InterPro"/>
</dbReference>
<evidence type="ECO:0000313" key="9">
    <source>
        <dbReference type="EMBL" id="MBP1040908.1"/>
    </source>
</evidence>